<dbReference type="Proteomes" id="UP000830236">
    <property type="component" value="Chromosome"/>
</dbReference>
<dbReference type="InterPro" id="IPR006311">
    <property type="entry name" value="TAT_signal"/>
</dbReference>
<dbReference type="PROSITE" id="PS51257">
    <property type="entry name" value="PROKAR_LIPOPROTEIN"/>
    <property type="match status" value="1"/>
</dbReference>
<evidence type="ECO:0000256" key="2">
    <source>
        <dbReference type="ARBA" id="ARBA00008814"/>
    </source>
</evidence>
<evidence type="ECO:0000313" key="8">
    <source>
        <dbReference type="Proteomes" id="UP000830236"/>
    </source>
</evidence>
<dbReference type="GO" id="GO:0030288">
    <property type="term" value="C:outer membrane-bounded periplasmic space"/>
    <property type="evidence" value="ECO:0007669"/>
    <property type="project" value="TreeGrafter"/>
</dbReference>
<dbReference type="InterPro" id="IPR051313">
    <property type="entry name" value="Bact_iron-sidero_bind"/>
</dbReference>
<dbReference type="Gene3D" id="3.40.50.1980">
    <property type="entry name" value="Nitrogenase molybdenum iron protein domain"/>
    <property type="match status" value="2"/>
</dbReference>
<evidence type="ECO:0000259" key="6">
    <source>
        <dbReference type="PROSITE" id="PS50983"/>
    </source>
</evidence>
<accession>A0A9E7AR72</accession>
<dbReference type="EMBL" id="CP097095">
    <property type="protein sequence ID" value="UQF80007.1"/>
    <property type="molecule type" value="Genomic_DNA"/>
</dbReference>
<proteinExistence type="inferred from homology"/>
<dbReference type="PROSITE" id="PS51318">
    <property type="entry name" value="TAT"/>
    <property type="match status" value="1"/>
</dbReference>
<evidence type="ECO:0000256" key="4">
    <source>
        <dbReference type="ARBA" id="ARBA00022729"/>
    </source>
</evidence>
<dbReference type="SUPFAM" id="SSF53807">
    <property type="entry name" value="Helical backbone' metal receptor"/>
    <property type="match status" value="1"/>
</dbReference>
<comment type="subcellular location">
    <subcellularLocation>
        <location evidence="1">Cell envelope</location>
    </subcellularLocation>
</comment>
<keyword evidence="3" id="KW-0813">Transport</keyword>
<dbReference type="Pfam" id="PF01497">
    <property type="entry name" value="Peripla_BP_2"/>
    <property type="match status" value="1"/>
</dbReference>
<dbReference type="InterPro" id="IPR002491">
    <property type="entry name" value="ABC_transptr_periplasmic_BD"/>
</dbReference>
<dbReference type="AlphaFoldDB" id="A0A9E7AR72"/>
<feature type="signal peptide" evidence="5">
    <location>
        <begin position="1"/>
        <end position="23"/>
    </location>
</feature>
<dbReference type="PANTHER" id="PTHR30532">
    <property type="entry name" value="IRON III DICITRATE-BINDING PERIPLASMIC PROTEIN"/>
    <property type="match status" value="1"/>
</dbReference>
<dbReference type="KEGG" id="agh:M3I41_01645"/>
<feature type="domain" description="Fe/B12 periplasmic-binding" evidence="6">
    <location>
        <begin position="62"/>
        <end position="347"/>
    </location>
</feature>
<protein>
    <submittedName>
        <fullName evidence="7">ABC transporter substrate-binding protein</fullName>
    </submittedName>
</protein>
<name>A0A9E7AR72_9ACTO</name>
<evidence type="ECO:0000256" key="1">
    <source>
        <dbReference type="ARBA" id="ARBA00004196"/>
    </source>
</evidence>
<organism evidence="7 8">
    <name type="scientific">Actinomyces graevenitzii</name>
    <dbReference type="NCBI Taxonomy" id="55565"/>
    <lineage>
        <taxon>Bacteria</taxon>
        <taxon>Bacillati</taxon>
        <taxon>Actinomycetota</taxon>
        <taxon>Actinomycetes</taxon>
        <taxon>Actinomycetales</taxon>
        <taxon>Actinomycetaceae</taxon>
        <taxon>Actinomyces</taxon>
    </lineage>
</organism>
<reference evidence="7" key="1">
    <citation type="submission" date="2022-05" db="EMBL/GenBank/DDBJ databases">
        <title>Using nanopore sequencing to obtain complete genomes from saliva samples.</title>
        <authorList>
            <person name="Baker J.L."/>
        </authorList>
    </citation>
    <scope>NUCLEOTIDE SEQUENCE</scope>
    <source>
        <strain evidence="7">JCVI-JB-Ag32</strain>
    </source>
</reference>
<gene>
    <name evidence="7" type="ORF">M3I41_01645</name>
</gene>
<comment type="similarity">
    <text evidence="2">Belongs to the bacterial solute-binding protein 8 family.</text>
</comment>
<dbReference type="PROSITE" id="PS50983">
    <property type="entry name" value="FE_B12_PBP"/>
    <property type="match status" value="1"/>
</dbReference>
<evidence type="ECO:0000256" key="3">
    <source>
        <dbReference type="ARBA" id="ARBA00022448"/>
    </source>
</evidence>
<dbReference type="GO" id="GO:1901678">
    <property type="term" value="P:iron coordination entity transport"/>
    <property type="evidence" value="ECO:0007669"/>
    <property type="project" value="UniProtKB-ARBA"/>
</dbReference>
<feature type="chain" id="PRO_5039592456" evidence="5">
    <location>
        <begin position="24"/>
        <end position="347"/>
    </location>
</feature>
<sequence>MMLSRRHLLGASAVVAIGAGLSACGTKTANSQATTASKATDKFPVNVAHVYGTTTIKAEPKRVVSISSGNEEAIIALGVVPVAMPANTWGGNKYKSLPWKDEALTKLGAAPGSANYPKQFTSTDSLPIQEIAGYKPDLIVAALSGISKEEYEQLSKIAPTIAYSKTGGAWTTPWNEVTTMVGQALGRSAKAKEVVDAVNAQFAQVAKQHPKFKGATFITGAIGSADHSISLYMHGDNRSRFFQALGLVQAPVVAAIDAKSQTFYSDYSAEQADKLVADVFHSWVDDEKAAAAIKADPLLSKIPAIANGSAILDYNKTDAMSISAFSALSATYALKSYVPRVAKVLEK</sequence>
<evidence type="ECO:0000313" key="7">
    <source>
        <dbReference type="EMBL" id="UQF80007.1"/>
    </source>
</evidence>
<keyword evidence="4 5" id="KW-0732">Signal</keyword>
<evidence type="ECO:0000256" key="5">
    <source>
        <dbReference type="SAM" id="SignalP"/>
    </source>
</evidence>
<dbReference type="PANTHER" id="PTHR30532:SF24">
    <property type="entry name" value="FERRIC ENTEROBACTIN-BINDING PERIPLASMIC PROTEIN FEPB"/>
    <property type="match status" value="1"/>
</dbReference>